<proteinExistence type="predicted"/>
<gene>
    <name evidence="1" type="ORF">SAMN06295967_106196</name>
</gene>
<evidence type="ECO:0000313" key="1">
    <source>
        <dbReference type="EMBL" id="SNS29173.1"/>
    </source>
</evidence>
<reference evidence="2" key="1">
    <citation type="submission" date="2017-06" db="EMBL/GenBank/DDBJ databases">
        <authorList>
            <person name="Varghese N."/>
            <person name="Submissions S."/>
        </authorList>
    </citation>
    <scope>NUCLEOTIDE SEQUENCE [LARGE SCALE GENOMIC DNA]</scope>
    <source>
        <strain evidence="2">5C</strain>
    </source>
</reference>
<evidence type="ECO:0000313" key="2">
    <source>
        <dbReference type="Proteomes" id="UP000198480"/>
    </source>
</evidence>
<dbReference type="Proteomes" id="UP000198480">
    <property type="component" value="Unassembled WGS sequence"/>
</dbReference>
<dbReference type="AlphaFoldDB" id="A0A239DBV5"/>
<sequence>MLHSWTTGVEMYKYVQNLKKEMKEEAWQEFINGKGANLVSTAILAKESENRVLIIFKWK</sequence>
<keyword evidence="2" id="KW-1185">Reference proteome</keyword>
<accession>A0A239DBV5</accession>
<organism evidence="1 2">
    <name type="scientific">Belliella buryatensis</name>
    <dbReference type="NCBI Taxonomy" id="1500549"/>
    <lineage>
        <taxon>Bacteria</taxon>
        <taxon>Pseudomonadati</taxon>
        <taxon>Bacteroidota</taxon>
        <taxon>Cytophagia</taxon>
        <taxon>Cytophagales</taxon>
        <taxon>Cyclobacteriaceae</taxon>
        <taxon>Belliella</taxon>
    </lineage>
</organism>
<name>A0A239DBV5_9BACT</name>
<protein>
    <submittedName>
        <fullName evidence="1">Uncharacterized protein</fullName>
    </submittedName>
</protein>
<dbReference type="EMBL" id="FZOK01000006">
    <property type="protein sequence ID" value="SNS29173.1"/>
    <property type="molecule type" value="Genomic_DNA"/>
</dbReference>